<name>A0ABQ9EBX8_TEGGR</name>
<keyword evidence="5" id="KW-0812">Transmembrane</keyword>
<comment type="similarity">
    <text evidence="1 4">Belongs to the glycosyl hydrolase 31 family.</text>
</comment>
<sequence>MPSCFKFACDKMRHLRGSTLRCIKAAIIVILFALVLWYIICTFKRKVTPLYEGGLVEKEFGDIVTKIDDDSVVCHQITWTPTSKDFYPQDCFSLRGANWYGGSEMYTQAWPLQKAEVPMQPYVSNDISLKKISDTQNFFGNVVERYWINSNGVALIVDSSIPLHVSINESSSKILCIRSDYTNYPYPNVDFEIPLLKYKICKDDNLKKIHQYVTDKHLQLPSELPDVSIIKSPVWSTWAKYRNSINQKKILQLAKEVKDNELKYDNSVFEINGAYSSAYGNFDFRLDGFKNSHQMLSILREYGYQMVVSITLFIGMESREFKKSSIFWLHDHQGTTPSLVTLNTGMASIIDLTNTKATQWYLSHLKQMVNEFKIKSFFLHGCESNYLPSVYKTFRKLDYPSLFSSHFISNISDIGQKMVQISCPHDLQKYSLYIVLGNRESHWGINNGLASVIPATLTLGIVGYPFVIPDVIGGNGYFGNNSDTIIQPDRELFIRWMQLSSCMLVMKFSFLPWDYDIEVVKLARKLIKFRQEKIIPVLLKAVREAELTGAPVIRPLWWNSPTDNTALECDSQFLVGDQILVAPILQEGVFQRNIYLPNGIWYDEINKKKERGGHWLMNYKVELYSIAIFFRSKTAN</sequence>
<keyword evidence="5" id="KW-1133">Transmembrane helix</keyword>
<dbReference type="Proteomes" id="UP001217089">
    <property type="component" value="Unassembled WGS sequence"/>
</dbReference>
<dbReference type="Pfam" id="PF21365">
    <property type="entry name" value="Glyco_hydro_31_3rd"/>
    <property type="match status" value="1"/>
</dbReference>
<keyword evidence="9" id="KW-1185">Reference proteome</keyword>
<reference evidence="8 9" key="1">
    <citation type="submission" date="2022-12" db="EMBL/GenBank/DDBJ databases">
        <title>Chromosome-level genome of Tegillarca granosa.</title>
        <authorList>
            <person name="Kim J."/>
        </authorList>
    </citation>
    <scope>NUCLEOTIDE SEQUENCE [LARGE SCALE GENOMIC DNA]</scope>
    <source>
        <strain evidence="8">Teg-2019</strain>
        <tissue evidence="8">Adductor muscle</tissue>
    </source>
</reference>
<proteinExistence type="inferred from homology"/>
<evidence type="ECO:0000259" key="7">
    <source>
        <dbReference type="Pfam" id="PF21365"/>
    </source>
</evidence>
<keyword evidence="3 4" id="KW-0326">Glycosidase</keyword>
<evidence type="ECO:0000256" key="3">
    <source>
        <dbReference type="ARBA" id="ARBA00023295"/>
    </source>
</evidence>
<dbReference type="InterPro" id="IPR050985">
    <property type="entry name" value="Alpha-glycosidase_related"/>
</dbReference>
<organism evidence="8 9">
    <name type="scientific">Tegillarca granosa</name>
    <name type="common">Malaysian cockle</name>
    <name type="synonym">Anadara granosa</name>
    <dbReference type="NCBI Taxonomy" id="220873"/>
    <lineage>
        <taxon>Eukaryota</taxon>
        <taxon>Metazoa</taxon>
        <taxon>Spiralia</taxon>
        <taxon>Lophotrochozoa</taxon>
        <taxon>Mollusca</taxon>
        <taxon>Bivalvia</taxon>
        <taxon>Autobranchia</taxon>
        <taxon>Pteriomorphia</taxon>
        <taxon>Arcoida</taxon>
        <taxon>Arcoidea</taxon>
        <taxon>Arcidae</taxon>
        <taxon>Tegillarca</taxon>
    </lineage>
</organism>
<evidence type="ECO:0000256" key="1">
    <source>
        <dbReference type="ARBA" id="ARBA00007806"/>
    </source>
</evidence>
<evidence type="ECO:0000256" key="4">
    <source>
        <dbReference type="RuleBase" id="RU361185"/>
    </source>
</evidence>
<dbReference type="CDD" id="cd06592">
    <property type="entry name" value="GH31_NET37"/>
    <property type="match status" value="1"/>
</dbReference>
<dbReference type="InterPro" id="IPR000322">
    <property type="entry name" value="Glyco_hydro_31_TIM"/>
</dbReference>
<dbReference type="Gene3D" id="3.20.20.80">
    <property type="entry name" value="Glycosidases"/>
    <property type="match status" value="1"/>
</dbReference>
<evidence type="ECO:0000313" key="8">
    <source>
        <dbReference type="EMBL" id="KAJ8300748.1"/>
    </source>
</evidence>
<evidence type="ECO:0000259" key="6">
    <source>
        <dbReference type="Pfam" id="PF01055"/>
    </source>
</evidence>
<dbReference type="SUPFAM" id="SSF51445">
    <property type="entry name" value="(Trans)glycosidases"/>
    <property type="match status" value="1"/>
</dbReference>
<gene>
    <name evidence="8" type="ORF">KUTeg_022267</name>
</gene>
<dbReference type="SUPFAM" id="SSF51011">
    <property type="entry name" value="Glycosyl hydrolase domain"/>
    <property type="match status" value="1"/>
</dbReference>
<dbReference type="PANTHER" id="PTHR43053:SF4">
    <property type="entry name" value="MYOGENESIS-REGULATING GLYCOSIDASE"/>
    <property type="match status" value="1"/>
</dbReference>
<accession>A0ABQ9EBX8</accession>
<dbReference type="InterPro" id="IPR013780">
    <property type="entry name" value="Glyco_hydro_b"/>
</dbReference>
<feature type="transmembrane region" description="Helical" evidence="5">
    <location>
        <begin position="21"/>
        <end position="40"/>
    </location>
</feature>
<evidence type="ECO:0000313" key="9">
    <source>
        <dbReference type="Proteomes" id="UP001217089"/>
    </source>
</evidence>
<dbReference type="InterPro" id="IPR048395">
    <property type="entry name" value="Glyco_hydro_31_C"/>
</dbReference>
<dbReference type="InterPro" id="IPR017853">
    <property type="entry name" value="GH"/>
</dbReference>
<evidence type="ECO:0000256" key="5">
    <source>
        <dbReference type="SAM" id="Phobius"/>
    </source>
</evidence>
<feature type="domain" description="Glycosyl hydrolase family 31 C-terminal" evidence="7">
    <location>
        <begin position="549"/>
        <end position="632"/>
    </location>
</feature>
<feature type="domain" description="Glycoside hydrolase family 31 TIM barrel" evidence="6">
    <location>
        <begin position="236"/>
        <end position="531"/>
    </location>
</feature>
<keyword evidence="2 4" id="KW-0378">Hydrolase</keyword>
<dbReference type="PANTHER" id="PTHR43053">
    <property type="entry name" value="GLYCOSIDASE FAMILY 31"/>
    <property type="match status" value="1"/>
</dbReference>
<protein>
    <submittedName>
        <fullName evidence="8">Uncharacterized protein</fullName>
    </submittedName>
</protein>
<comment type="caution">
    <text evidence="8">The sequence shown here is derived from an EMBL/GenBank/DDBJ whole genome shotgun (WGS) entry which is preliminary data.</text>
</comment>
<keyword evidence="5" id="KW-0472">Membrane</keyword>
<dbReference type="EMBL" id="JARBDR010000919">
    <property type="protein sequence ID" value="KAJ8300748.1"/>
    <property type="molecule type" value="Genomic_DNA"/>
</dbReference>
<dbReference type="Pfam" id="PF01055">
    <property type="entry name" value="Glyco_hydro_31_2nd"/>
    <property type="match status" value="1"/>
</dbReference>
<evidence type="ECO:0000256" key="2">
    <source>
        <dbReference type="ARBA" id="ARBA00022801"/>
    </source>
</evidence>
<dbReference type="Gene3D" id="2.60.40.1180">
    <property type="entry name" value="Golgi alpha-mannosidase II"/>
    <property type="match status" value="1"/>
</dbReference>